<evidence type="ECO:0008006" key="4">
    <source>
        <dbReference type="Google" id="ProtNLM"/>
    </source>
</evidence>
<protein>
    <recommendedName>
        <fullName evidence="4">Flotillin-like</fullName>
    </recommendedName>
</protein>
<evidence type="ECO:0000256" key="1">
    <source>
        <dbReference type="SAM" id="Coils"/>
    </source>
</evidence>
<proteinExistence type="predicted"/>
<accession>A0ABD1P3V8</accession>
<gene>
    <name evidence="2" type="ORF">Adt_45870</name>
</gene>
<dbReference type="Proteomes" id="UP001604336">
    <property type="component" value="Unassembled WGS sequence"/>
</dbReference>
<dbReference type="AlphaFoldDB" id="A0ABD1P3V8"/>
<reference evidence="3" key="1">
    <citation type="submission" date="2024-07" db="EMBL/GenBank/DDBJ databases">
        <title>Two chromosome-level genome assemblies of Korean endemic species Abeliophyllum distichum and Forsythia ovata (Oleaceae).</title>
        <authorList>
            <person name="Jang H."/>
        </authorList>
    </citation>
    <scope>NUCLEOTIDE SEQUENCE [LARGE SCALE GENOMIC DNA]</scope>
</reference>
<organism evidence="2 3">
    <name type="scientific">Abeliophyllum distichum</name>
    <dbReference type="NCBI Taxonomy" id="126358"/>
    <lineage>
        <taxon>Eukaryota</taxon>
        <taxon>Viridiplantae</taxon>
        <taxon>Streptophyta</taxon>
        <taxon>Embryophyta</taxon>
        <taxon>Tracheophyta</taxon>
        <taxon>Spermatophyta</taxon>
        <taxon>Magnoliopsida</taxon>
        <taxon>eudicotyledons</taxon>
        <taxon>Gunneridae</taxon>
        <taxon>Pentapetalae</taxon>
        <taxon>asterids</taxon>
        <taxon>lamiids</taxon>
        <taxon>Lamiales</taxon>
        <taxon>Oleaceae</taxon>
        <taxon>Forsythieae</taxon>
        <taxon>Abeliophyllum</taxon>
    </lineage>
</organism>
<keyword evidence="1" id="KW-0175">Coiled coil</keyword>
<evidence type="ECO:0000313" key="3">
    <source>
        <dbReference type="Proteomes" id="UP001604336"/>
    </source>
</evidence>
<name>A0ABD1P3V8_9LAMI</name>
<keyword evidence="3" id="KW-1185">Reference proteome</keyword>
<feature type="coiled-coil region" evidence="1">
    <location>
        <begin position="110"/>
        <end position="183"/>
    </location>
</feature>
<evidence type="ECO:0000313" key="2">
    <source>
        <dbReference type="EMBL" id="KAL2458540.1"/>
    </source>
</evidence>
<dbReference type="EMBL" id="JBFOLK010000017">
    <property type="protein sequence ID" value="KAL2458540.1"/>
    <property type="molecule type" value="Genomic_DNA"/>
</dbReference>
<comment type="caution">
    <text evidence="2">The sequence shown here is derived from an EMBL/GenBank/DDBJ whole genome shotgun (WGS) entry which is preliminary data.</text>
</comment>
<sequence length="231" mass="26004">MKLLPVSPAIVTASVYKYWTLTWEKATEKASINDFLQLMEMTLVRGLILNKEVCNTFADFEGKFNKDETKSKKLSKDLKIMSTEKAQLDLDNRALRFQLDNVVVTEADLKARYGVELKAARESLKQAQDQKRVVEASQKWAEDRAFAAETTVATANRNFETMVAEKDRELAKAKEKVEKVGGEQLVEKIGEVHLEWDISFLRCAPDDLPTSEDLAAAEVPFTIEPQDGGEA</sequence>